<name>A0ABR2YA97_9PEZI</name>
<dbReference type="SUPFAM" id="SSF52266">
    <property type="entry name" value="SGNH hydrolase"/>
    <property type="match status" value="1"/>
</dbReference>
<dbReference type="EMBL" id="JARVKM010000001">
    <property type="protein sequence ID" value="KAK9783907.1"/>
    <property type="molecule type" value="Genomic_DNA"/>
</dbReference>
<evidence type="ECO:0000313" key="4">
    <source>
        <dbReference type="Proteomes" id="UP001465668"/>
    </source>
</evidence>
<keyword evidence="2" id="KW-0732">Signal</keyword>
<dbReference type="InterPro" id="IPR037460">
    <property type="entry name" value="SEST-like"/>
</dbReference>
<dbReference type="PANTHER" id="PTHR37981:SF1">
    <property type="entry name" value="SGNH HYDROLASE-TYPE ESTERASE DOMAIN-CONTAINING PROTEIN"/>
    <property type="match status" value="1"/>
</dbReference>
<evidence type="ECO:0000313" key="3">
    <source>
        <dbReference type="EMBL" id="KAK9783907.1"/>
    </source>
</evidence>
<evidence type="ECO:0000256" key="1">
    <source>
        <dbReference type="SAM" id="MobiDB-lite"/>
    </source>
</evidence>
<proteinExistence type="predicted"/>
<dbReference type="Proteomes" id="UP001465668">
    <property type="component" value="Unassembled WGS sequence"/>
</dbReference>
<comment type="caution">
    <text evidence="3">The sequence shown here is derived from an EMBL/GenBank/DDBJ whole genome shotgun (WGS) entry which is preliminary data.</text>
</comment>
<protein>
    <submittedName>
        <fullName evidence="3">SGNH hydrolase-type esterase domain-containing protein</fullName>
    </submittedName>
</protein>
<feature type="chain" id="PRO_5045987889" evidence="2">
    <location>
        <begin position="19"/>
        <end position="431"/>
    </location>
</feature>
<evidence type="ECO:0000256" key="2">
    <source>
        <dbReference type="SAM" id="SignalP"/>
    </source>
</evidence>
<dbReference type="InterPro" id="IPR036514">
    <property type="entry name" value="SGNH_hydro_sf"/>
</dbReference>
<gene>
    <name evidence="3" type="ORF">SCAR479_00466</name>
</gene>
<feature type="region of interest" description="Disordered" evidence="1">
    <location>
        <begin position="355"/>
        <end position="377"/>
    </location>
</feature>
<dbReference type="PANTHER" id="PTHR37981">
    <property type="entry name" value="LIPASE 2"/>
    <property type="match status" value="1"/>
</dbReference>
<organism evidence="3 4">
    <name type="scientific">Seiridium cardinale</name>
    <dbReference type="NCBI Taxonomy" id="138064"/>
    <lineage>
        <taxon>Eukaryota</taxon>
        <taxon>Fungi</taxon>
        <taxon>Dikarya</taxon>
        <taxon>Ascomycota</taxon>
        <taxon>Pezizomycotina</taxon>
        <taxon>Sordariomycetes</taxon>
        <taxon>Xylariomycetidae</taxon>
        <taxon>Amphisphaeriales</taxon>
        <taxon>Sporocadaceae</taxon>
        <taxon>Seiridium</taxon>
    </lineage>
</organism>
<dbReference type="CDD" id="cd01823">
    <property type="entry name" value="SEST_like"/>
    <property type="match status" value="1"/>
</dbReference>
<keyword evidence="3" id="KW-0378">Hydrolase</keyword>
<dbReference type="GO" id="GO:0016787">
    <property type="term" value="F:hydrolase activity"/>
    <property type="evidence" value="ECO:0007669"/>
    <property type="project" value="UniProtKB-KW"/>
</dbReference>
<accession>A0ABR2YA97</accession>
<sequence>MSPLSKCLSLVVIPVALASPMQSIRSLLSFGESSESLIRGRDNSFVWASLGDSWAAGVSYDGDKTDYDGDKNGCHRWKDSYGPIMERNNEWTTGTQEFHFAACSGAILENVAAKPQGANPAQMDLVGSPNMATYHAGGNDCGFGEVVEKCIYQPGFRNWGPEYPDPEGECGKSFNAKNAYIKDAGDFGLYQQEMDTIKDILKHSAVKNNDNFHLYIMGYAQFFNQGDNYCNDISFGALAPVYGPAPKLTNRLRTDLNSAVKGVNDVLARVAKDVNDARVKFIDVSPKFNGHRFCEDKHEGNDWDQWYSTDIWLWNLNFPRYDPPADPDLIQAWLNGSTATNVTAGANVAVEAQGGAETDSGSGGSGGTWMQRPFHPKQGGTNAIADLVIAQAKADKVPGVVGLSAPTTGTCDCNENGCSPNSPACCANGSC</sequence>
<reference evidence="3 4" key="1">
    <citation type="submission" date="2024-02" db="EMBL/GenBank/DDBJ databases">
        <title>First draft genome assembly of two strains of Seiridium cardinale.</title>
        <authorList>
            <person name="Emiliani G."/>
            <person name="Scali E."/>
        </authorList>
    </citation>
    <scope>NUCLEOTIDE SEQUENCE [LARGE SCALE GENOMIC DNA]</scope>
    <source>
        <strain evidence="3 4">BM-138-000479</strain>
    </source>
</reference>
<dbReference type="Gene3D" id="3.40.50.1110">
    <property type="entry name" value="SGNH hydrolase"/>
    <property type="match status" value="1"/>
</dbReference>
<keyword evidence="4" id="KW-1185">Reference proteome</keyword>
<feature type="signal peptide" evidence="2">
    <location>
        <begin position="1"/>
        <end position="18"/>
    </location>
</feature>